<accession>B4CZF0</accession>
<gene>
    <name evidence="3" type="ORF">CfE428DRAFT_2038</name>
</gene>
<keyword evidence="1" id="KW-0732">Signal</keyword>
<dbReference type="Pfam" id="PF01738">
    <property type="entry name" value="DLH"/>
    <property type="match status" value="1"/>
</dbReference>
<proteinExistence type="predicted"/>
<evidence type="ECO:0000313" key="3">
    <source>
        <dbReference type="EMBL" id="EDY20114.1"/>
    </source>
</evidence>
<protein>
    <submittedName>
        <fullName evidence="3">Dienelactone hydrolase</fullName>
    </submittedName>
</protein>
<evidence type="ECO:0000259" key="2">
    <source>
        <dbReference type="Pfam" id="PF01738"/>
    </source>
</evidence>
<dbReference type="PANTHER" id="PTHR22946:SF0">
    <property type="entry name" value="DIENELACTONE HYDROLASE DOMAIN-CONTAINING PROTEIN"/>
    <property type="match status" value="1"/>
</dbReference>
<keyword evidence="4" id="KW-1185">Reference proteome</keyword>
<keyword evidence="3" id="KW-0378">Hydrolase</keyword>
<dbReference type="GO" id="GO:0016787">
    <property type="term" value="F:hydrolase activity"/>
    <property type="evidence" value="ECO:0007669"/>
    <property type="project" value="UniProtKB-KW"/>
</dbReference>
<feature type="domain" description="Dienelactone hydrolase" evidence="2">
    <location>
        <begin position="40"/>
        <end position="260"/>
    </location>
</feature>
<reference evidence="3 4" key="1">
    <citation type="journal article" date="2011" name="J. Bacteriol.">
        <title>Genome sequence of Chthoniobacter flavus Ellin428, an aerobic heterotrophic soil bacterium.</title>
        <authorList>
            <person name="Kant R."/>
            <person name="van Passel M.W."/>
            <person name="Palva A."/>
            <person name="Lucas S."/>
            <person name="Lapidus A."/>
            <person name="Glavina Del Rio T."/>
            <person name="Dalin E."/>
            <person name="Tice H."/>
            <person name="Bruce D."/>
            <person name="Goodwin L."/>
            <person name="Pitluck S."/>
            <person name="Larimer F.W."/>
            <person name="Land M.L."/>
            <person name="Hauser L."/>
            <person name="Sangwan P."/>
            <person name="de Vos W.M."/>
            <person name="Janssen P.H."/>
            <person name="Smidt H."/>
        </authorList>
    </citation>
    <scope>NUCLEOTIDE SEQUENCE [LARGE SCALE GENOMIC DNA]</scope>
    <source>
        <strain evidence="3 4">Ellin428</strain>
    </source>
</reference>
<name>B4CZF0_9BACT</name>
<feature type="chain" id="PRO_5002800264" evidence="1">
    <location>
        <begin position="24"/>
        <end position="262"/>
    </location>
</feature>
<comment type="caution">
    <text evidence="3">The sequence shown here is derived from an EMBL/GenBank/DDBJ whole genome shotgun (WGS) entry which is preliminary data.</text>
</comment>
<dbReference type="EMBL" id="ABVL01000005">
    <property type="protein sequence ID" value="EDY20114.1"/>
    <property type="molecule type" value="Genomic_DNA"/>
</dbReference>
<dbReference type="SUPFAM" id="SSF53474">
    <property type="entry name" value="alpha/beta-Hydrolases"/>
    <property type="match status" value="1"/>
</dbReference>
<dbReference type="PANTHER" id="PTHR22946">
    <property type="entry name" value="DIENELACTONE HYDROLASE DOMAIN-CONTAINING PROTEIN-RELATED"/>
    <property type="match status" value="1"/>
</dbReference>
<dbReference type="InParanoid" id="B4CZF0"/>
<dbReference type="Proteomes" id="UP000005824">
    <property type="component" value="Unassembled WGS sequence"/>
</dbReference>
<organism evidence="3 4">
    <name type="scientific">Chthoniobacter flavus Ellin428</name>
    <dbReference type="NCBI Taxonomy" id="497964"/>
    <lineage>
        <taxon>Bacteria</taxon>
        <taxon>Pseudomonadati</taxon>
        <taxon>Verrucomicrobiota</taxon>
        <taxon>Spartobacteria</taxon>
        <taxon>Chthoniobacterales</taxon>
        <taxon>Chthoniobacteraceae</taxon>
        <taxon>Chthoniobacter</taxon>
    </lineage>
</organism>
<dbReference type="Gene3D" id="3.40.50.1820">
    <property type="entry name" value="alpha/beta hydrolase"/>
    <property type="match status" value="1"/>
</dbReference>
<dbReference type="eggNOG" id="COG0412">
    <property type="taxonomic scope" value="Bacteria"/>
</dbReference>
<evidence type="ECO:0000256" key="1">
    <source>
        <dbReference type="SAM" id="SignalP"/>
    </source>
</evidence>
<dbReference type="InterPro" id="IPR002925">
    <property type="entry name" value="Dienelactn_hydro"/>
</dbReference>
<feature type="signal peptide" evidence="1">
    <location>
        <begin position="1"/>
        <end position="23"/>
    </location>
</feature>
<dbReference type="InterPro" id="IPR029058">
    <property type="entry name" value="AB_hydrolase_fold"/>
</dbReference>
<sequence length="262" mass="28248" precursor="true">MKPLALFPLVFLALGMITQSAQAKVKTEIVEYKVGDATMQGFLAYDDATTNPRPGVLLVHDWMGVSDYAESRARQLAELGYVAFAADIYGKGVRPANPKEASALAGKYKENRALYRERLEGGLAQLTGNKLVAPGKVAVIGYCFGGTGALELGRDGAAVKGIVTFHGGLSTPTPQDATHIKCPLLILHGADDPFVKPDEVAAFKKEMDDAHVKYTFIAYPGAVHSFTRPDAGNDNSKGAAYNEAADKKSWEEMKKFFDKIFA</sequence>
<evidence type="ECO:0000313" key="4">
    <source>
        <dbReference type="Proteomes" id="UP000005824"/>
    </source>
</evidence>
<dbReference type="RefSeq" id="WP_006979363.1">
    <property type="nucleotide sequence ID" value="NZ_ABVL01000005.1"/>
</dbReference>
<dbReference type="AlphaFoldDB" id="B4CZF0"/>
<dbReference type="InterPro" id="IPR050261">
    <property type="entry name" value="FrsA_esterase"/>
</dbReference>